<reference evidence="5" key="1">
    <citation type="journal article" date="2019" name="Nat. Commun.">
        <title>The genome of broomcorn millet.</title>
        <authorList>
            <person name="Zou C."/>
            <person name="Miki D."/>
            <person name="Li D."/>
            <person name="Tang Q."/>
            <person name="Xiao L."/>
            <person name="Rajput S."/>
            <person name="Deng P."/>
            <person name="Jia W."/>
            <person name="Huang R."/>
            <person name="Zhang M."/>
            <person name="Sun Y."/>
            <person name="Hu J."/>
            <person name="Fu X."/>
            <person name="Schnable P.S."/>
            <person name="Li F."/>
            <person name="Zhang H."/>
            <person name="Feng B."/>
            <person name="Zhu X."/>
            <person name="Liu R."/>
            <person name="Schnable J.C."/>
            <person name="Zhu J.-K."/>
            <person name="Zhang H."/>
        </authorList>
    </citation>
    <scope>NUCLEOTIDE SEQUENCE [LARGE SCALE GENOMIC DNA]</scope>
</reference>
<dbReference type="InterPro" id="IPR044683">
    <property type="entry name" value="LAZY"/>
</dbReference>
<evidence type="ECO:0000313" key="5">
    <source>
        <dbReference type="Proteomes" id="UP000275267"/>
    </source>
</evidence>
<dbReference type="GO" id="GO:0040008">
    <property type="term" value="P:regulation of growth"/>
    <property type="evidence" value="ECO:0007669"/>
    <property type="project" value="InterPro"/>
</dbReference>
<accession>A0A3L6TAP2</accession>
<dbReference type="AlphaFoldDB" id="A0A3L6TAP2"/>
<organism evidence="4 5">
    <name type="scientific">Panicum miliaceum</name>
    <name type="common">Proso millet</name>
    <name type="synonym">Broomcorn millet</name>
    <dbReference type="NCBI Taxonomy" id="4540"/>
    <lineage>
        <taxon>Eukaryota</taxon>
        <taxon>Viridiplantae</taxon>
        <taxon>Streptophyta</taxon>
        <taxon>Embryophyta</taxon>
        <taxon>Tracheophyta</taxon>
        <taxon>Spermatophyta</taxon>
        <taxon>Magnoliopsida</taxon>
        <taxon>Liliopsida</taxon>
        <taxon>Poales</taxon>
        <taxon>Poaceae</taxon>
        <taxon>PACMAD clade</taxon>
        <taxon>Panicoideae</taxon>
        <taxon>Panicodae</taxon>
        <taxon>Paniceae</taxon>
        <taxon>Panicinae</taxon>
        <taxon>Panicum</taxon>
        <taxon>Panicum sect. Panicum</taxon>
    </lineage>
</organism>
<sequence length="316" mass="35091">MAVALRSWHCPLCLLIFSWVANKIGGKQESKRAAATSTAPYRGNVPECRNDEFSDWPQSLLAIGTFGNKQIEEEAQSSSGNVQTAQDSVKFTEEEVDNIRKEFEVLLEGNGQAEVQGSYADELVASQKRVGEDGNEKHQEQLINMEIIISKAKEIVGKKGGAIKPRSIASLLRLFVCKGGFTPPVPEPRNSFPQSRMEKLLKAILQKKIHPQNPSTVATRRHLDWKLDEKEINECLEDALRDLDDDGAKWVKTDSDCSEGLGELGGYSCVYPSLKSCADIVKFLRRIRASLTRVCVMGKERRTTPADLPPSPEHVP</sequence>
<dbReference type="EMBL" id="PQIB02000002">
    <property type="protein sequence ID" value="RLN35324.1"/>
    <property type="molecule type" value="Genomic_DNA"/>
</dbReference>
<dbReference type="STRING" id="4540.A0A3L6TAP2"/>
<evidence type="ECO:0000313" key="4">
    <source>
        <dbReference type="EMBL" id="RLN35324.1"/>
    </source>
</evidence>
<dbReference type="GO" id="GO:0009630">
    <property type="term" value="P:gravitropism"/>
    <property type="evidence" value="ECO:0007669"/>
    <property type="project" value="InterPro"/>
</dbReference>
<keyword evidence="1" id="KW-0341">Growth regulation</keyword>
<comment type="similarity">
    <text evidence="2">Belongs to the LAZY family.</text>
</comment>
<dbReference type="OrthoDB" id="1729737at2759"/>
<dbReference type="Proteomes" id="UP000275267">
    <property type="component" value="Unassembled WGS sequence"/>
</dbReference>
<protein>
    <submittedName>
        <fullName evidence="4">Uncharacterized protein</fullName>
    </submittedName>
</protein>
<feature type="chain" id="PRO_5017945710" evidence="3">
    <location>
        <begin position="27"/>
        <end position="316"/>
    </location>
</feature>
<evidence type="ECO:0000256" key="3">
    <source>
        <dbReference type="SAM" id="SignalP"/>
    </source>
</evidence>
<dbReference type="PANTHER" id="PTHR34045">
    <property type="entry name" value="OS03G0406300 PROTEIN"/>
    <property type="match status" value="1"/>
</dbReference>
<comment type="caution">
    <text evidence="4">The sequence shown here is derived from an EMBL/GenBank/DDBJ whole genome shotgun (WGS) entry which is preliminary data.</text>
</comment>
<evidence type="ECO:0000256" key="2">
    <source>
        <dbReference type="ARBA" id="ARBA00024198"/>
    </source>
</evidence>
<gene>
    <name evidence="4" type="ORF">C2845_PM03G35780</name>
</gene>
<keyword evidence="5" id="KW-1185">Reference proteome</keyword>
<name>A0A3L6TAP2_PANMI</name>
<proteinExistence type="inferred from homology"/>
<feature type="signal peptide" evidence="3">
    <location>
        <begin position="1"/>
        <end position="26"/>
    </location>
</feature>
<evidence type="ECO:0000256" key="1">
    <source>
        <dbReference type="ARBA" id="ARBA00022604"/>
    </source>
</evidence>
<dbReference type="PANTHER" id="PTHR34045:SF10">
    <property type="entry name" value="PROTEIN DEEPER ROOTING 1"/>
    <property type="match status" value="1"/>
</dbReference>
<keyword evidence="3" id="KW-0732">Signal</keyword>